<dbReference type="Proteomes" id="UP001060215">
    <property type="component" value="Chromosome 12"/>
</dbReference>
<organism evidence="1 2">
    <name type="scientific">Camellia lanceoleosa</name>
    <dbReference type="NCBI Taxonomy" id="1840588"/>
    <lineage>
        <taxon>Eukaryota</taxon>
        <taxon>Viridiplantae</taxon>
        <taxon>Streptophyta</taxon>
        <taxon>Embryophyta</taxon>
        <taxon>Tracheophyta</taxon>
        <taxon>Spermatophyta</taxon>
        <taxon>Magnoliopsida</taxon>
        <taxon>eudicotyledons</taxon>
        <taxon>Gunneridae</taxon>
        <taxon>Pentapetalae</taxon>
        <taxon>asterids</taxon>
        <taxon>Ericales</taxon>
        <taxon>Theaceae</taxon>
        <taxon>Camellia</taxon>
    </lineage>
</organism>
<evidence type="ECO:0000313" key="2">
    <source>
        <dbReference type="Proteomes" id="UP001060215"/>
    </source>
</evidence>
<evidence type="ECO:0000313" key="1">
    <source>
        <dbReference type="EMBL" id="KAI7995631.1"/>
    </source>
</evidence>
<keyword evidence="2" id="KW-1185">Reference proteome</keyword>
<reference evidence="1 2" key="1">
    <citation type="journal article" date="2022" name="Plant J.">
        <title>Chromosome-level genome of Camellia lanceoleosa provides a valuable resource for understanding genome evolution and self-incompatibility.</title>
        <authorList>
            <person name="Gong W."/>
            <person name="Xiao S."/>
            <person name="Wang L."/>
            <person name="Liao Z."/>
            <person name="Chang Y."/>
            <person name="Mo W."/>
            <person name="Hu G."/>
            <person name="Li W."/>
            <person name="Zhao G."/>
            <person name="Zhu H."/>
            <person name="Hu X."/>
            <person name="Ji K."/>
            <person name="Xiang X."/>
            <person name="Song Q."/>
            <person name="Yuan D."/>
            <person name="Jin S."/>
            <person name="Zhang L."/>
        </authorList>
    </citation>
    <scope>NUCLEOTIDE SEQUENCE [LARGE SCALE GENOMIC DNA]</scope>
    <source>
        <strain evidence="1">SQ_2022a</strain>
    </source>
</reference>
<sequence>MSFFNNNSLEGQSTTTQIENTTDVKHPQGQPHWYSPQTGIYHSKHPPIHLPTNPFLDVVSFIFSKTHNGVTALIDSTSGFTISYSDLYPLVKSMASGLHQMGISQGDVVLILLPNSIYFPVVFFGVLYLGAILNALGIPVIGVPENVGSNSTQIGSFDFYKLISSNPNWVPRPVIHQQDTAAIMYSSGTTGTSKGVVLTHRNFVAMIELFVGFEASQYEYMCTENVYLAVLPMFHIYGLSLFVMGLLSLGTKIVVMRKFDANEMVKAIDMYKVTHFPVVPPLLTALTARAKSVGGSVCKSLKQVSCGAAPLSRKSIEEFLQILPHVDFIQGYGLTESTAVGTRGLNSEKLHNYYSIGLLAPNMEARVVDWVTGSLLPPGRSGELWLRGPATMKGYLNNKEATAMTVDEDGWLRTGDIVYFDEEGYLHIFDRLKEIIKYKGFQIAPAELEAVLVSHPDILDAAVTAAKDAETGEVPMAFVVKKPGVLLSEAAVIDHVAKQVAPYKKVRKVMFTQSIPKSAAGKILRRELRSLTSRI</sequence>
<protein>
    <submittedName>
        <fullName evidence="1">4-coumarate--CoA ligase-like 6</fullName>
    </submittedName>
</protein>
<dbReference type="EMBL" id="CM045769">
    <property type="protein sequence ID" value="KAI7995631.1"/>
    <property type="molecule type" value="Genomic_DNA"/>
</dbReference>
<proteinExistence type="predicted"/>
<name>A0ACC0G7J4_9ERIC</name>
<accession>A0ACC0G7J4</accession>
<comment type="caution">
    <text evidence="1">The sequence shown here is derived from an EMBL/GenBank/DDBJ whole genome shotgun (WGS) entry which is preliminary data.</text>
</comment>
<gene>
    <name evidence="1" type="ORF">LOK49_LG11G01968</name>
</gene>